<dbReference type="Proteomes" id="UP001054889">
    <property type="component" value="Unassembled WGS sequence"/>
</dbReference>
<feature type="region of interest" description="Disordered" evidence="1">
    <location>
        <begin position="41"/>
        <end position="85"/>
    </location>
</feature>
<accession>A0AAV5D331</accession>
<evidence type="ECO:0000313" key="2">
    <source>
        <dbReference type="EMBL" id="GJN04997.1"/>
    </source>
</evidence>
<reference evidence="2" key="2">
    <citation type="submission" date="2021-12" db="EMBL/GenBank/DDBJ databases">
        <title>Resequencing data analysis of finger millet.</title>
        <authorList>
            <person name="Hatakeyama M."/>
            <person name="Aluri S."/>
            <person name="Balachadran M.T."/>
            <person name="Sivarajan S.R."/>
            <person name="Poveda L."/>
            <person name="Shimizu-Inatsugi R."/>
            <person name="Schlapbach R."/>
            <person name="Sreeman S.M."/>
            <person name="Shimizu K.K."/>
        </authorList>
    </citation>
    <scope>NUCLEOTIDE SEQUENCE</scope>
</reference>
<evidence type="ECO:0000313" key="3">
    <source>
        <dbReference type="Proteomes" id="UP001054889"/>
    </source>
</evidence>
<sequence length="159" mass="17442">MEDQERGPEDEELQLAVPPGPVAQLLVLLGQVAQRVDGDVVGEQVREPERHAQPPVGDALAEPAGEQEEHLQDEAGQDQHADLPLPPCLQQMLQTHLTSSSTYYFAPNLEETDDVISLCLVTFLMMNNGKQSAQHSQEAPQFKQLHQQSASGRETSPNS</sequence>
<feature type="compositionally biased region" description="Basic and acidic residues" evidence="1">
    <location>
        <begin position="67"/>
        <end position="81"/>
    </location>
</feature>
<dbReference type="AlphaFoldDB" id="A0AAV5D331"/>
<keyword evidence="3" id="KW-1185">Reference proteome</keyword>
<name>A0AAV5D331_ELECO</name>
<proteinExistence type="predicted"/>
<evidence type="ECO:0000256" key="1">
    <source>
        <dbReference type="SAM" id="MobiDB-lite"/>
    </source>
</evidence>
<comment type="caution">
    <text evidence="2">The sequence shown here is derived from an EMBL/GenBank/DDBJ whole genome shotgun (WGS) entry which is preliminary data.</text>
</comment>
<protein>
    <submittedName>
        <fullName evidence="2">Uncharacterized protein</fullName>
    </submittedName>
</protein>
<gene>
    <name evidence="2" type="primary">ga22588</name>
    <name evidence="2" type="ORF">PR202_ga22588</name>
</gene>
<organism evidence="2 3">
    <name type="scientific">Eleusine coracana subsp. coracana</name>
    <dbReference type="NCBI Taxonomy" id="191504"/>
    <lineage>
        <taxon>Eukaryota</taxon>
        <taxon>Viridiplantae</taxon>
        <taxon>Streptophyta</taxon>
        <taxon>Embryophyta</taxon>
        <taxon>Tracheophyta</taxon>
        <taxon>Spermatophyta</taxon>
        <taxon>Magnoliopsida</taxon>
        <taxon>Liliopsida</taxon>
        <taxon>Poales</taxon>
        <taxon>Poaceae</taxon>
        <taxon>PACMAD clade</taxon>
        <taxon>Chloridoideae</taxon>
        <taxon>Cynodonteae</taxon>
        <taxon>Eleusininae</taxon>
        <taxon>Eleusine</taxon>
    </lineage>
</organism>
<reference evidence="2" key="1">
    <citation type="journal article" date="2018" name="DNA Res.">
        <title>Multiple hybrid de novo genome assembly of finger millet, an orphan allotetraploid crop.</title>
        <authorList>
            <person name="Hatakeyama M."/>
            <person name="Aluri S."/>
            <person name="Balachadran M.T."/>
            <person name="Sivarajan S.R."/>
            <person name="Patrignani A."/>
            <person name="Gruter S."/>
            <person name="Poveda L."/>
            <person name="Shimizu-Inatsugi R."/>
            <person name="Baeten J."/>
            <person name="Francoijs K.J."/>
            <person name="Nataraja K.N."/>
            <person name="Reddy Y.A.N."/>
            <person name="Phadnis S."/>
            <person name="Ravikumar R.L."/>
            <person name="Schlapbach R."/>
            <person name="Sreeman S.M."/>
            <person name="Shimizu K.K."/>
        </authorList>
    </citation>
    <scope>NUCLEOTIDE SEQUENCE</scope>
</reference>
<feature type="region of interest" description="Disordered" evidence="1">
    <location>
        <begin position="130"/>
        <end position="159"/>
    </location>
</feature>
<dbReference type="EMBL" id="BQKI01000011">
    <property type="protein sequence ID" value="GJN04997.1"/>
    <property type="molecule type" value="Genomic_DNA"/>
</dbReference>